<dbReference type="PANTHER" id="PTHR44196">
    <property type="entry name" value="DEHYDROGENASE/REDUCTASE SDR FAMILY MEMBER 7B"/>
    <property type="match status" value="1"/>
</dbReference>
<dbReference type="Proteomes" id="UP000269097">
    <property type="component" value="Chromosome"/>
</dbReference>
<dbReference type="GO" id="GO:0016491">
    <property type="term" value="F:oxidoreductase activity"/>
    <property type="evidence" value="ECO:0007669"/>
    <property type="project" value="UniProtKB-KW"/>
</dbReference>
<dbReference type="PROSITE" id="PS00061">
    <property type="entry name" value="ADH_SHORT"/>
    <property type="match status" value="1"/>
</dbReference>
<comment type="similarity">
    <text evidence="1 3">Belongs to the short-chain dehydrogenases/reductases (SDR) family.</text>
</comment>
<keyword evidence="5" id="KW-1185">Reference proteome</keyword>
<dbReference type="RefSeq" id="WP_123042501.1">
    <property type="nucleotide sequence ID" value="NZ_CP033433.1"/>
</dbReference>
<accession>A0A3G3K213</accession>
<dbReference type="PANTHER" id="PTHR44196:SF1">
    <property type="entry name" value="DEHYDROGENASE_REDUCTASE SDR FAMILY MEMBER 7B"/>
    <property type="match status" value="1"/>
</dbReference>
<dbReference type="InterPro" id="IPR036291">
    <property type="entry name" value="NAD(P)-bd_dom_sf"/>
</dbReference>
<evidence type="ECO:0000313" key="4">
    <source>
        <dbReference type="EMBL" id="AYQ74420.1"/>
    </source>
</evidence>
<evidence type="ECO:0000256" key="3">
    <source>
        <dbReference type="RuleBase" id="RU000363"/>
    </source>
</evidence>
<dbReference type="SUPFAM" id="SSF51735">
    <property type="entry name" value="NAD(P)-binding Rossmann-fold domains"/>
    <property type="match status" value="1"/>
</dbReference>
<dbReference type="InterPro" id="IPR020904">
    <property type="entry name" value="Sc_DH/Rdtase_CS"/>
</dbReference>
<dbReference type="PRINTS" id="PR00080">
    <property type="entry name" value="SDRFAMILY"/>
</dbReference>
<dbReference type="AlphaFoldDB" id="A0A3G3K213"/>
<protein>
    <submittedName>
        <fullName evidence="4">SDR family NAD(P)-dependent oxidoreductase</fullName>
    </submittedName>
</protein>
<dbReference type="InterPro" id="IPR002347">
    <property type="entry name" value="SDR_fam"/>
</dbReference>
<dbReference type="Gene3D" id="3.40.50.720">
    <property type="entry name" value="NAD(P)-binding Rossmann-like Domain"/>
    <property type="match status" value="1"/>
</dbReference>
<dbReference type="KEGG" id="coh:EAV92_18700"/>
<evidence type="ECO:0000313" key="5">
    <source>
        <dbReference type="Proteomes" id="UP000269097"/>
    </source>
</evidence>
<keyword evidence="2" id="KW-0560">Oxidoreductase</keyword>
<evidence type="ECO:0000256" key="2">
    <source>
        <dbReference type="ARBA" id="ARBA00023002"/>
    </source>
</evidence>
<sequence length="253" mass="27489">MKLSGNTILITGGSAGIGLAFAERFIKAGNTVIVTGRRESVLENAKEKLPSLITRVSDVSVKSERVALFDWVTANHPEVNVLVNNAGIQQRFNVLKADAKNNWSYFNQEIKTNIEAPFQLAMLFAPYFATKEYAAILNVTSGLAYTPFAIAPIYSATKAAVHSFTMSLRHQLSETSVEVIEVAPPAVNTDLGGTGLHVHGEPLEAFADGIFEGLAEGKQEIGYGTSVARLRMSRDEVDEHVANMYKATKNTIE</sequence>
<dbReference type="EMBL" id="CP033433">
    <property type="protein sequence ID" value="AYQ74420.1"/>
    <property type="molecule type" value="Genomic_DNA"/>
</dbReference>
<evidence type="ECO:0000256" key="1">
    <source>
        <dbReference type="ARBA" id="ARBA00006484"/>
    </source>
</evidence>
<dbReference type="PRINTS" id="PR00081">
    <property type="entry name" value="GDHRDH"/>
</dbReference>
<name>A0A3G3K213_9BACL</name>
<dbReference type="Pfam" id="PF00106">
    <property type="entry name" value="adh_short"/>
    <property type="match status" value="1"/>
</dbReference>
<organism evidence="4 5">
    <name type="scientific">Cohnella candidum</name>
    <dbReference type="NCBI Taxonomy" id="2674991"/>
    <lineage>
        <taxon>Bacteria</taxon>
        <taxon>Bacillati</taxon>
        <taxon>Bacillota</taxon>
        <taxon>Bacilli</taxon>
        <taxon>Bacillales</taxon>
        <taxon>Paenibacillaceae</taxon>
        <taxon>Cohnella</taxon>
    </lineage>
</organism>
<proteinExistence type="inferred from homology"/>
<dbReference type="GO" id="GO:0016020">
    <property type="term" value="C:membrane"/>
    <property type="evidence" value="ECO:0007669"/>
    <property type="project" value="TreeGrafter"/>
</dbReference>
<reference evidence="4 5" key="1">
    <citation type="submission" date="2018-10" db="EMBL/GenBank/DDBJ databases">
        <title>Genome Sequence of Cohnella sp.</title>
        <authorList>
            <person name="Srinivasan S."/>
            <person name="Kim M.K."/>
        </authorList>
    </citation>
    <scope>NUCLEOTIDE SEQUENCE [LARGE SCALE GENOMIC DNA]</scope>
    <source>
        <strain evidence="4 5">18JY8-7</strain>
    </source>
</reference>
<gene>
    <name evidence="4" type="ORF">EAV92_18700</name>
</gene>